<evidence type="ECO:0000259" key="1">
    <source>
        <dbReference type="Pfam" id="PF01637"/>
    </source>
</evidence>
<reference evidence="4 5" key="1">
    <citation type="submission" date="2018-08" db="EMBL/GenBank/DDBJ databases">
        <title>A genome reference for cultivated species of the human gut microbiota.</title>
        <authorList>
            <person name="Zou Y."/>
            <person name="Xue W."/>
            <person name="Luo G."/>
        </authorList>
    </citation>
    <scope>NUCLEOTIDE SEQUENCE [LARGE SCALE GENOMIC DNA]</scope>
    <source>
        <strain evidence="3 4">AM16-50</strain>
        <strain evidence="2 5">AM50-15</strain>
    </source>
</reference>
<evidence type="ECO:0000313" key="5">
    <source>
        <dbReference type="Proteomes" id="UP000285173"/>
    </source>
</evidence>
<dbReference type="EMBL" id="QRKC01000008">
    <property type="protein sequence ID" value="RHH75397.1"/>
    <property type="molecule type" value="Genomic_DNA"/>
</dbReference>
<feature type="domain" description="ATPase" evidence="1">
    <location>
        <begin position="19"/>
        <end position="262"/>
    </location>
</feature>
<dbReference type="Proteomes" id="UP000285173">
    <property type="component" value="Unassembled WGS sequence"/>
</dbReference>
<dbReference type="PANTHER" id="PTHR34301:SF8">
    <property type="entry name" value="ATPASE DOMAIN-CONTAINING PROTEIN"/>
    <property type="match status" value="1"/>
</dbReference>
<dbReference type="InterPro" id="IPR011579">
    <property type="entry name" value="ATPase_dom"/>
</dbReference>
<proteinExistence type="predicted"/>
<dbReference type="AlphaFoldDB" id="A0A3R6E7C6"/>
<keyword evidence="3" id="KW-0547">Nucleotide-binding</keyword>
<evidence type="ECO:0000313" key="2">
    <source>
        <dbReference type="EMBL" id="RGZ45842.1"/>
    </source>
</evidence>
<accession>A0A3R6E7C6</accession>
<dbReference type="InterPro" id="IPR027417">
    <property type="entry name" value="P-loop_NTPase"/>
</dbReference>
<dbReference type="Pfam" id="PF01637">
    <property type="entry name" value="ATPase_2"/>
    <property type="match status" value="1"/>
</dbReference>
<comment type="caution">
    <text evidence="3">The sequence shown here is derived from an EMBL/GenBank/DDBJ whole genome shotgun (WGS) entry which is preliminary data.</text>
</comment>
<dbReference type="SUPFAM" id="SSF52540">
    <property type="entry name" value="P-loop containing nucleoside triphosphate hydrolases"/>
    <property type="match status" value="1"/>
</dbReference>
<dbReference type="Proteomes" id="UP000283732">
    <property type="component" value="Unassembled WGS sequence"/>
</dbReference>
<sequence>MTLLNNPFVTSGYIAPEYFCDRERETEELLRWLVNENNVAIISTRRMGKTGLIQHCFHLKEIKENYYTFLIDIYATKTLREFVFQLGKVILATLKPKGQKAWELFVNSLVSLKAGFSLDMSGMPQWNLELGDIKSPETTLDEIFHYLAVSDKPCIIAIDEFQQVAQYPEKNTEALLRTYVQHCDKAHFIFAGSQRHLMGEMFISPARPFYQSVSILHLSAIDKPKYMEFVQHHFRMAQKNIDITVFDSLYNRFEGITWYLQKILNILFAMTPKGEVCGGEMIEQAVDFILDSYSFTYSELLYQLPEKQKELMIAICKEGKATALTSGKFIHKYSLPSSSSVQSALRGLLEKDFITKEGNFYMVYDRFFSLWLRRNF</sequence>
<dbReference type="Gene3D" id="3.40.50.300">
    <property type="entry name" value="P-loop containing nucleotide triphosphate hydrolases"/>
    <property type="match status" value="1"/>
</dbReference>
<evidence type="ECO:0000313" key="3">
    <source>
        <dbReference type="EMBL" id="RHH75397.1"/>
    </source>
</evidence>
<keyword evidence="3" id="KW-0067">ATP-binding</keyword>
<organism evidence="3 4">
    <name type="scientific">Parabacteroides merdae</name>
    <dbReference type="NCBI Taxonomy" id="46503"/>
    <lineage>
        <taxon>Bacteria</taxon>
        <taxon>Pseudomonadati</taxon>
        <taxon>Bacteroidota</taxon>
        <taxon>Bacteroidia</taxon>
        <taxon>Bacteroidales</taxon>
        <taxon>Tannerellaceae</taxon>
        <taxon>Parabacteroides</taxon>
    </lineage>
</organism>
<gene>
    <name evidence="3" type="ORF">DW191_16085</name>
    <name evidence="2" type="ORF">DW986_13990</name>
</gene>
<dbReference type="EMBL" id="QSEF01000020">
    <property type="protein sequence ID" value="RGZ45842.1"/>
    <property type="molecule type" value="Genomic_DNA"/>
</dbReference>
<dbReference type="PANTHER" id="PTHR34301">
    <property type="entry name" value="DNA-BINDING PROTEIN-RELATED"/>
    <property type="match status" value="1"/>
</dbReference>
<dbReference type="RefSeq" id="WP_005645702.1">
    <property type="nucleotide sequence ID" value="NZ_JADNHS010000026.1"/>
</dbReference>
<protein>
    <submittedName>
        <fullName evidence="3">ATP-binding protein</fullName>
    </submittedName>
</protein>
<evidence type="ECO:0000313" key="4">
    <source>
        <dbReference type="Proteomes" id="UP000283732"/>
    </source>
</evidence>
<name>A0A3R6E7C6_9BACT</name>
<dbReference type="GO" id="GO:0005524">
    <property type="term" value="F:ATP binding"/>
    <property type="evidence" value="ECO:0007669"/>
    <property type="project" value="UniProtKB-KW"/>
</dbReference>